<dbReference type="HAMAP" id="MF_00376">
    <property type="entry name" value="Dephospho_CoA_kinase"/>
    <property type="match status" value="1"/>
</dbReference>
<dbReference type="NCBIfam" id="TIGR00152">
    <property type="entry name" value="dephospho-CoA kinase"/>
    <property type="match status" value="1"/>
</dbReference>
<dbReference type="KEGG" id="nhy:JQS43_14905"/>
<evidence type="ECO:0000313" key="7">
    <source>
        <dbReference type="EMBL" id="QSB12954.1"/>
    </source>
</evidence>
<keyword evidence="4 5" id="KW-0067">ATP-binding</keyword>
<evidence type="ECO:0000256" key="4">
    <source>
        <dbReference type="ARBA" id="ARBA00022840"/>
    </source>
</evidence>
<dbReference type="InterPro" id="IPR043519">
    <property type="entry name" value="NT_sf"/>
</dbReference>
<dbReference type="PANTHER" id="PTHR34822:SF1">
    <property type="entry name" value="GRPB FAMILY PROTEIN"/>
    <property type="match status" value="1"/>
</dbReference>
<dbReference type="CDD" id="cd02022">
    <property type="entry name" value="DPCK"/>
    <property type="match status" value="1"/>
</dbReference>
<dbReference type="AlphaFoldDB" id="A0A895Y5H9"/>
<comment type="similarity">
    <text evidence="1">In the N-terminal section; belongs to the CoaE family.</text>
</comment>
<keyword evidence="5 7" id="KW-0808">Transferase</keyword>
<dbReference type="GO" id="GO:0005524">
    <property type="term" value="F:ATP binding"/>
    <property type="evidence" value="ECO:0007669"/>
    <property type="project" value="UniProtKB-UniRule"/>
</dbReference>
<evidence type="ECO:0000256" key="2">
    <source>
        <dbReference type="ARBA" id="ARBA00011058"/>
    </source>
</evidence>
<dbReference type="Pfam" id="PF04229">
    <property type="entry name" value="GrpB"/>
    <property type="match status" value="1"/>
</dbReference>
<feature type="binding site" evidence="5">
    <location>
        <begin position="11"/>
        <end position="16"/>
    </location>
    <ligand>
        <name>ATP</name>
        <dbReference type="ChEBI" id="CHEBI:30616"/>
    </ligand>
</feature>
<keyword evidence="3 5" id="KW-0547">Nucleotide-binding</keyword>
<gene>
    <name evidence="5" type="primary">coaE</name>
    <name evidence="7" type="ORF">JQS43_14905</name>
</gene>
<dbReference type="RefSeq" id="WP_239675005.1">
    <property type="nucleotide sequence ID" value="NZ_CP070499.1"/>
</dbReference>
<evidence type="ECO:0000256" key="5">
    <source>
        <dbReference type="HAMAP-Rule" id="MF_00376"/>
    </source>
</evidence>
<comment type="function">
    <text evidence="5">Catalyzes the phosphorylation of the 3'-hydroxyl group of dephosphocoenzyme A to form coenzyme A.</text>
</comment>
<comment type="similarity">
    <text evidence="2">In the C-terminal section; belongs to the UPF0157 (GrpB) family.</text>
</comment>
<dbReference type="EC" id="2.7.1.24" evidence="5 6"/>
<dbReference type="EMBL" id="CP070499">
    <property type="protein sequence ID" value="QSB12954.1"/>
    <property type="molecule type" value="Genomic_DNA"/>
</dbReference>
<dbReference type="SUPFAM" id="SSF52540">
    <property type="entry name" value="P-loop containing nucleoside triphosphate hydrolases"/>
    <property type="match status" value="1"/>
</dbReference>
<evidence type="ECO:0000313" key="8">
    <source>
        <dbReference type="Proteomes" id="UP000662857"/>
    </source>
</evidence>
<reference evidence="7" key="1">
    <citation type="submission" date="2021-02" db="EMBL/GenBank/DDBJ databases">
        <title>Natrosporangium hydrolyticum gen. nov., sp. nov, a haloalkaliphilic actinobacterium from a soda solonchak soil.</title>
        <authorList>
            <person name="Sorokin D.Y."/>
            <person name="Khijniak T.V."/>
            <person name="Zakharycheva A.P."/>
            <person name="Boueva O.V."/>
            <person name="Ariskina E.V."/>
            <person name="Hahnke R.L."/>
            <person name="Bunk B."/>
            <person name="Sproer C."/>
            <person name="Schumann P."/>
            <person name="Evtushenko L.I."/>
            <person name="Kublanov I.V."/>
        </authorList>
    </citation>
    <scope>NUCLEOTIDE SEQUENCE</scope>
    <source>
        <strain evidence="7">DSM 106523</strain>
    </source>
</reference>
<dbReference type="UniPathway" id="UPA00241">
    <property type="reaction ID" value="UER00356"/>
</dbReference>
<dbReference type="InterPro" id="IPR007344">
    <property type="entry name" value="GrpB/CoaE"/>
</dbReference>
<dbReference type="PROSITE" id="PS51219">
    <property type="entry name" value="DPCK"/>
    <property type="match status" value="1"/>
</dbReference>
<dbReference type="SUPFAM" id="SSF81301">
    <property type="entry name" value="Nucleotidyltransferase"/>
    <property type="match status" value="1"/>
</dbReference>
<keyword evidence="5" id="KW-0173">Coenzyme A biosynthesis</keyword>
<evidence type="ECO:0000256" key="6">
    <source>
        <dbReference type="NCBIfam" id="TIGR00152"/>
    </source>
</evidence>
<dbReference type="Pfam" id="PF01121">
    <property type="entry name" value="CoaE"/>
    <property type="match status" value="1"/>
</dbReference>
<dbReference type="InterPro" id="IPR027417">
    <property type="entry name" value="P-loop_NTPase"/>
</dbReference>
<organism evidence="7 8">
    <name type="scientific">Natronosporangium hydrolyticum</name>
    <dbReference type="NCBI Taxonomy" id="2811111"/>
    <lineage>
        <taxon>Bacteria</taxon>
        <taxon>Bacillati</taxon>
        <taxon>Actinomycetota</taxon>
        <taxon>Actinomycetes</taxon>
        <taxon>Micromonosporales</taxon>
        <taxon>Micromonosporaceae</taxon>
        <taxon>Natronosporangium</taxon>
    </lineage>
</organism>
<dbReference type="PANTHER" id="PTHR34822">
    <property type="entry name" value="GRPB DOMAIN PROTEIN (AFU_ORTHOLOGUE AFUA_1G01530)"/>
    <property type="match status" value="1"/>
</dbReference>
<dbReference type="NCBIfam" id="NF002879">
    <property type="entry name" value="PRK03333.1"/>
    <property type="match status" value="1"/>
</dbReference>
<dbReference type="GO" id="GO:0004140">
    <property type="term" value="F:dephospho-CoA kinase activity"/>
    <property type="evidence" value="ECO:0007669"/>
    <property type="project" value="UniProtKB-UniRule"/>
</dbReference>
<proteinExistence type="inferred from homology"/>
<dbReference type="Gene3D" id="3.40.50.300">
    <property type="entry name" value="P-loop containing nucleotide triphosphate hydrolases"/>
    <property type="match status" value="1"/>
</dbReference>
<name>A0A895Y5H9_9ACTN</name>
<comment type="catalytic activity">
    <reaction evidence="5">
        <text>3'-dephospho-CoA + ATP = ADP + CoA + H(+)</text>
        <dbReference type="Rhea" id="RHEA:18245"/>
        <dbReference type="ChEBI" id="CHEBI:15378"/>
        <dbReference type="ChEBI" id="CHEBI:30616"/>
        <dbReference type="ChEBI" id="CHEBI:57287"/>
        <dbReference type="ChEBI" id="CHEBI:57328"/>
        <dbReference type="ChEBI" id="CHEBI:456216"/>
        <dbReference type="EC" id="2.7.1.24"/>
    </reaction>
</comment>
<comment type="pathway">
    <text evidence="5">Cofactor biosynthesis; coenzyme A biosynthesis; CoA from (R)-pantothenate: step 5/5.</text>
</comment>
<dbReference type="GO" id="GO:0005737">
    <property type="term" value="C:cytoplasm"/>
    <property type="evidence" value="ECO:0007669"/>
    <property type="project" value="UniProtKB-SubCell"/>
</dbReference>
<evidence type="ECO:0000256" key="3">
    <source>
        <dbReference type="ARBA" id="ARBA00022741"/>
    </source>
</evidence>
<comment type="subcellular location">
    <subcellularLocation>
        <location evidence="5">Cytoplasm</location>
    </subcellularLocation>
</comment>
<dbReference type="InterPro" id="IPR001977">
    <property type="entry name" value="Depp_CoAkinase"/>
</dbReference>
<dbReference type="GO" id="GO:0015937">
    <property type="term" value="P:coenzyme A biosynthetic process"/>
    <property type="evidence" value="ECO:0007669"/>
    <property type="project" value="UniProtKB-UniRule"/>
</dbReference>
<accession>A0A895Y5H9</accession>
<sequence>MLRIGLTGGIGAGKSEVATRLAGHGAVVIDADQLARAVVAPGTDGFAELTAAFGDGLVDEHGALDRAALAERVFADEAARRTLEGIIHPRVRARTAELTAAAAPDAVVVNDVPLLVETGLAATYHLVIVVAAAEPTRVVRLTRHRGMAEAQARARIRSQASDEQRRLAADVVFRNDADLAELHGAVDAVWRDRLVPYEENLRLRRAAPVGEQLSVRPYDPTWPEQFARLAGRIRRVAGELPVHHIGSTAIPGLAAKDVIDVQLTVPDLAAADALADQLAEAGFPPLPGDWVDTPKPDAPQESAWRKRVHGSADPGRVVNLHVRPAGSPGQRLSLLLRDWLRADPAARDEYAERKRVLAEAHRRTSEYAAAKEPWFTEVWSRAQQWAAQSGWQPPAQ</sequence>
<evidence type="ECO:0000256" key="1">
    <source>
        <dbReference type="ARBA" id="ARBA00008826"/>
    </source>
</evidence>
<dbReference type="Gene3D" id="3.30.460.10">
    <property type="entry name" value="Beta Polymerase, domain 2"/>
    <property type="match status" value="1"/>
</dbReference>
<keyword evidence="8" id="KW-1185">Reference proteome</keyword>
<comment type="similarity">
    <text evidence="5">Belongs to the CoaE family.</text>
</comment>
<keyword evidence="5" id="KW-0963">Cytoplasm</keyword>
<keyword evidence="5 7" id="KW-0418">Kinase</keyword>
<protein>
    <recommendedName>
        <fullName evidence="5 6">Dephospho-CoA kinase</fullName>
        <ecNumber evidence="5 6">2.7.1.24</ecNumber>
    </recommendedName>
    <alternativeName>
        <fullName evidence="5">Dephosphocoenzyme A kinase</fullName>
    </alternativeName>
</protein>
<dbReference type="Proteomes" id="UP000662857">
    <property type="component" value="Chromosome"/>
</dbReference>